<proteinExistence type="predicted"/>
<evidence type="ECO:0000313" key="2">
    <source>
        <dbReference type="EMBL" id="KAF5802117.1"/>
    </source>
</evidence>
<sequence length="290" mass="33338">MGVEAGKDKGKADAESGSSSDSDDIDIAAELNNDDLDEDDVAEGIVEDWKLDDEIADKFNFVETGKGKSIEYMLDTIPGAESVAVNIDDLRGYVFGDALPDKIPNPVRVPEEVRQVPRKWLKPLLDQIQKKRYVNTKRECSGQIRSWDFDKKHSLIMIKRMDGVQYFRPRVKYLQTLPACDLHYLAQFDLNNHTNVGSIRSLIPHLEAESRNTKWKKFKPTVGRAVKSKDKFTGKQVLKMVYKPARCQRKIPMRKFDLDKIQGSSYWYVDGRLVKRSSREKKFLTRLFGF</sequence>
<comment type="caution">
    <text evidence="2">The sequence shown here is derived from an EMBL/GenBank/DDBJ whole genome shotgun (WGS) entry which is preliminary data.</text>
</comment>
<feature type="region of interest" description="Disordered" evidence="1">
    <location>
        <begin position="1"/>
        <end position="39"/>
    </location>
</feature>
<reference evidence="2" key="1">
    <citation type="journal article" date="2017" name="Nature">
        <title>The sunflower genome provides insights into oil metabolism, flowering and Asterid evolution.</title>
        <authorList>
            <person name="Badouin H."/>
            <person name="Gouzy J."/>
            <person name="Grassa C.J."/>
            <person name="Murat F."/>
            <person name="Staton S.E."/>
            <person name="Cottret L."/>
            <person name="Lelandais-Briere C."/>
            <person name="Owens G.L."/>
            <person name="Carrere S."/>
            <person name="Mayjonade B."/>
            <person name="Legrand L."/>
            <person name="Gill N."/>
            <person name="Kane N.C."/>
            <person name="Bowers J.E."/>
            <person name="Hubner S."/>
            <person name="Bellec A."/>
            <person name="Berard A."/>
            <person name="Berges H."/>
            <person name="Blanchet N."/>
            <person name="Boniface M.C."/>
            <person name="Brunel D."/>
            <person name="Catrice O."/>
            <person name="Chaidir N."/>
            <person name="Claudel C."/>
            <person name="Donnadieu C."/>
            <person name="Faraut T."/>
            <person name="Fievet G."/>
            <person name="Helmstetter N."/>
            <person name="King M."/>
            <person name="Knapp S.J."/>
            <person name="Lai Z."/>
            <person name="Le Paslier M.C."/>
            <person name="Lippi Y."/>
            <person name="Lorenzon L."/>
            <person name="Mandel J.R."/>
            <person name="Marage G."/>
            <person name="Marchand G."/>
            <person name="Marquand E."/>
            <person name="Bret-Mestries E."/>
            <person name="Morien E."/>
            <person name="Nambeesan S."/>
            <person name="Nguyen T."/>
            <person name="Pegot-Espagnet P."/>
            <person name="Pouilly N."/>
            <person name="Raftis F."/>
            <person name="Sallet E."/>
            <person name="Schiex T."/>
            <person name="Thomas J."/>
            <person name="Vandecasteele C."/>
            <person name="Vares D."/>
            <person name="Vear F."/>
            <person name="Vautrin S."/>
            <person name="Crespi M."/>
            <person name="Mangin B."/>
            <person name="Burke J.M."/>
            <person name="Salse J."/>
            <person name="Munos S."/>
            <person name="Vincourt P."/>
            <person name="Rieseberg L.H."/>
            <person name="Langlade N.B."/>
        </authorList>
    </citation>
    <scope>NUCLEOTIDE SEQUENCE</scope>
    <source>
        <tissue evidence="2">Leaves</tissue>
    </source>
</reference>
<organism evidence="2 3">
    <name type="scientific">Helianthus annuus</name>
    <name type="common">Common sunflower</name>
    <dbReference type="NCBI Taxonomy" id="4232"/>
    <lineage>
        <taxon>Eukaryota</taxon>
        <taxon>Viridiplantae</taxon>
        <taxon>Streptophyta</taxon>
        <taxon>Embryophyta</taxon>
        <taxon>Tracheophyta</taxon>
        <taxon>Spermatophyta</taxon>
        <taxon>Magnoliopsida</taxon>
        <taxon>eudicotyledons</taxon>
        <taxon>Gunneridae</taxon>
        <taxon>Pentapetalae</taxon>
        <taxon>asterids</taxon>
        <taxon>campanulids</taxon>
        <taxon>Asterales</taxon>
        <taxon>Asteraceae</taxon>
        <taxon>Asteroideae</taxon>
        <taxon>Heliantheae alliance</taxon>
        <taxon>Heliantheae</taxon>
        <taxon>Helianthus</taxon>
    </lineage>
</organism>
<protein>
    <submittedName>
        <fullName evidence="2">Uncharacterized protein</fullName>
    </submittedName>
</protein>
<gene>
    <name evidence="2" type="ORF">HanXRQr2_Chr06g0255851</name>
</gene>
<dbReference type="AlphaFoldDB" id="A0A9K3NIT6"/>
<reference evidence="2" key="2">
    <citation type="submission" date="2020-06" db="EMBL/GenBank/DDBJ databases">
        <title>Helianthus annuus Genome sequencing and assembly Release 2.</title>
        <authorList>
            <person name="Gouzy J."/>
            <person name="Langlade N."/>
            <person name="Munos S."/>
        </authorList>
    </citation>
    <scope>NUCLEOTIDE SEQUENCE</scope>
    <source>
        <tissue evidence="2">Leaves</tissue>
    </source>
</reference>
<dbReference type="EMBL" id="MNCJ02000321">
    <property type="protein sequence ID" value="KAF5802117.1"/>
    <property type="molecule type" value="Genomic_DNA"/>
</dbReference>
<name>A0A9K3NIT6_HELAN</name>
<evidence type="ECO:0000256" key="1">
    <source>
        <dbReference type="SAM" id="MobiDB-lite"/>
    </source>
</evidence>
<evidence type="ECO:0000313" key="3">
    <source>
        <dbReference type="Proteomes" id="UP000215914"/>
    </source>
</evidence>
<keyword evidence="3" id="KW-1185">Reference proteome</keyword>
<feature type="compositionally biased region" description="Basic and acidic residues" evidence="1">
    <location>
        <begin position="1"/>
        <end position="14"/>
    </location>
</feature>
<dbReference type="Proteomes" id="UP000215914">
    <property type="component" value="Unassembled WGS sequence"/>
</dbReference>
<accession>A0A9K3NIT6</accession>
<dbReference type="Gramene" id="mRNA:HanXRQr2_Chr06g0255851">
    <property type="protein sequence ID" value="CDS:HanXRQr2_Chr06g0255851.1"/>
    <property type="gene ID" value="HanXRQr2_Chr06g0255851"/>
</dbReference>
<feature type="compositionally biased region" description="Acidic residues" evidence="1">
    <location>
        <begin position="21"/>
        <end position="39"/>
    </location>
</feature>